<reference evidence="1" key="1">
    <citation type="submission" date="2023-07" db="EMBL/GenBank/DDBJ databases">
        <title>Black Yeasts Isolated from many extreme environments.</title>
        <authorList>
            <person name="Coleine C."/>
            <person name="Stajich J.E."/>
            <person name="Selbmann L."/>
        </authorList>
    </citation>
    <scope>NUCLEOTIDE SEQUENCE</scope>
    <source>
        <strain evidence="1">CCFEE 5714</strain>
    </source>
</reference>
<sequence>MLPGEGPVTAPPHVIELDRLQKRFARMSGAISDLESNFLTFGLAWWALPREAIRELVSPSHAEPVNRTFGADDEQEAENMRAIGYLRCLRDQMRVALQQGDVESAQSTFQIAVDIEDRLEDDMIAVDYVVNRIKSTLDDRYQRHHYPDSGLPRSQAQQPDKWPLMCKWLLSLPDIRRAIETGFVTEDEAIEDALRDREQETIVYAPMEFDHSDVESVPDSPSSETGIESPRLEAIMEAVYPTPHPPGATSDELVAGWNARYHRFQEGNIMEVELYREAQRADGNDSRADPNSRRTAVYAEVMAARDRPAGAWEFR</sequence>
<keyword evidence="2" id="KW-1185">Reference proteome</keyword>
<dbReference type="Proteomes" id="UP001281147">
    <property type="component" value="Unassembled WGS sequence"/>
</dbReference>
<evidence type="ECO:0000313" key="1">
    <source>
        <dbReference type="EMBL" id="KAK3717581.1"/>
    </source>
</evidence>
<evidence type="ECO:0000313" key="2">
    <source>
        <dbReference type="Proteomes" id="UP001281147"/>
    </source>
</evidence>
<accession>A0ACC3NLA5</accession>
<gene>
    <name evidence="1" type="ORF">LTR37_005647</name>
</gene>
<comment type="caution">
    <text evidence="1">The sequence shown here is derived from an EMBL/GenBank/DDBJ whole genome shotgun (WGS) entry which is preliminary data.</text>
</comment>
<proteinExistence type="predicted"/>
<dbReference type="EMBL" id="JAUTXU010000036">
    <property type="protein sequence ID" value="KAK3717581.1"/>
    <property type="molecule type" value="Genomic_DNA"/>
</dbReference>
<protein>
    <submittedName>
        <fullName evidence="1">Uncharacterized protein</fullName>
    </submittedName>
</protein>
<organism evidence="1 2">
    <name type="scientific">Vermiconidia calcicola</name>
    <dbReference type="NCBI Taxonomy" id="1690605"/>
    <lineage>
        <taxon>Eukaryota</taxon>
        <taxon>Fungi</taxon>
        <taxon>Dikarya</taxon>
        <taxon>Ascomycota</taxon>
        <taxon>Pezizomycotina</taxon>
        <taxon>Dothideomycetes</taxon>
        <taxon>Dothideomycetidae</taxon>
        <taxon>Mycosphaerellales</taxon>
        <taxon>Extremaceae</taxon>
        <taxon>Vermiconidia</taxon>
    </lineage>
</organism>
<name>A0ACC3NLA5_9PEZI</name>